<dbReference type="AlphaFoldDB" id="A0A172TLG4"/>
<accession>A0A172TLG4</accession>
<dbReference type="SUPFAM" id="SSF158221">
    <property type="entry name" value="YnzC-like"/>
    <property type="match status" value="1"/>
</dbReference>
<dbReference type="GO" id="GO:0005737">
    <property type="term" value="C:cytoplasm"/>
    <property type="evidence" value="ECO:0007669"/>
    <property type="project" value="UniProtKB-SubCell"/>
</dbReference>
<dbReference type="KEGG" id="pswu:SY83_17995"/>
<evidence type="ECO:0000256" key="1">
    <source>
        <dbReference type="ARBA" id="ARBA00022490"/>
    </source>
</evidence>
<organism evidence="3 4">
    <name type="scientific">Paenibacillus swuensis</name>
    <dbReference type="NCBI Taxonomy" id="1178515"/>
    <lineage>
        <taxon>Bacteria</taxon>
        <taxon>Bacillati</taxon>
        <taxon>Bacillota</taxon>
        <taxon>Bacilli</taxon>
        <taxon>Bacillales</taxon>
        <taxon>Paenibacillaceae</taxon>
        <taxon>Paenibacillus</taxon>
    </lineage>
</organism>
<evidence type="ECO:0000313" key="4">
    <source>
        <dbReference type="Proteomes" id="UP000076927"/>
    </source>
</evidence>
<sequence>MDEIVARINELSRKQKKEGLTPEETAEQKQLRDQYINGFKRSLRNQLENITLVDGEDQIKH</sequence>
<evidence type="ECO:0000313" key="3">
    <source>
        <dbReference type="EMBL" id="ANE47870.1"/>
    </source>
</evidence>
<reference evidence="3 4" key="1">
    <citation type="submission" date="2015-01" db="EMBL/GenBank/DDBJ databases">
        <title>Paenibacillus swuensis/DY6/whole genome sequencing.</title>
        <authorList>
            <person name="Kim M.K."/>
            <person name="Srinivasan S."/>
            <person name="Lee J.-J."/>
        </authorList>
    </citation>
    <scope>NUCLEOTIDE SEQUENCE [LARGE SCALE GENOMIC DNA]</scope>
    <source>
        <strain evidence="3 4">DY6</strain>
    </source>
</reference>
<dbReference type="STRING" id="1178515.SY83_17995"/>
<dbReference type="Pfam" id="PF05979">
    <property type="entry name" value="DUF896"/>
    <property type="match status" value="1"/>
</dbReference>
<keyword evidence="1 2" id="KW-0963">Cytoplasm</keyword>
<dbReference type="EMBL" id="CP011388">
    <property type="protein sequence ID" value="ANE47870.1"/>
    <property type="molecule type" value="Genomic_DNA"/>
</dbReference>
<protein>
    <recommendedName>
        <fullName evidence="2">UPF0291 protein SY83_17995</fullName>
    </recommendedName>
</protein>
<dbReference type="InterPro" id="IPR009242">
    <property type="entry name" value="DUF896"/>
</dbReference>
<dbReference type="PANTHER" id="PTHR37300:SF1">
    <property type="entry name" value="UPF0291 PROTEIN YNZC"/>
    <property type="match status" value="1"/>
</dbReference>
<proteinExistence type="inferred from homology"/>
<keyword evidence="4" id="KW-1185">Reference proteome</keyword>
<dbReference type="HAMAP" id="MF_01103">
    <property type="entry name" value="UPF0291"/>
    <property type="match status" value="1"/>
</dbReference>
<name>A0A172TLG4_9BACL</name>
<dbReference type="PATRIC" id="fig|1178515.4.peg.3627"/>
<dbReference type="PANTHER" id="PTHR37300">
    <property type="entry name" value="UPF0291 PROTEIN CBO2609/CLC_2481"/>
    <property type="match status" value="1"/>
</dbReference>
<dbReference type="Proteomes" id="UP000076927">
    <property type="component" value="Chromosome"/>
</dbReference>
<gene>
    <name evidence="3" type="ORF">SY83_17995</name>
</gene>
<dbReference type="RefSeq" id="WP_068609030.1">
    <property type="nucleotide sequence ID" value="NZ_CP011388.1"/>
</dbReference>
<evidence type="ECO:0000256" key="2">
    <source>
        <dbReference type="HAMAP-Rule" id="MF_01103"/>
    </source>
</evidence>
<dbReference type="Gene3D" id="1.10.287.540">
    <property type="entry name" value="Helix hairpin bin"/>
    <property type="match status" value="1"/>
</dbReference>
<comment type="subcellular location">
    <subcellularLocation>
        <location evidence="2">Cytoplasm</location>
    </subcellularLocation>
</comment>
<comment type="similarity">
    <text evidence="2">Belongs to the UPF0291 family.</text>
</comment>